<proteinExistence type="predicted"/>
<dbReference type="Gene3D" id="3.40.50.150">
    <property type="entry name" value="Vaccinia Virus protein VP39"/>
    <property type="match status" value="1"/>
</dbReference>
<evidence type="ECO:0000259" key="1">
    <source>
        <dbReference type="Pfam" id="PF13649"/>
    </source>
</evidence>
<keyword evidence="2" id="KW-0489">Methyltransferase</keyword>
<dbReference type="Proteomes" id="UP001500689">
    <property type="component" value="Unassembled WGS sequence"/>
</dbReference>
<reference evidence="3" key="1">
    <citation type="journal article" date="2019" name="Int. J. Syst. Evol. Microbiol.">
        <title>The Global Catalogue of Microorganisms (GCM) 10K type strain sequencing project: providing services to taxonomists for standard genome sequencing and annotation.</title>
        <authorList>
            <consortium name="The Broad Institute Genomics Platform"/>
            <consortium name="The Broad Institute Genome Sequencing Center for Infectious Disease"/>
            <person name="Wu L."/>
            <person name="Ma J."/>
        </authorList>
    </citation>
    <scope>NUCLEOTIDE SEQUENCE [LARGE SCALE GENOMIC DNA]</scope>
    <source>
        <strain evidence="3">JCM 16898</strain>
    </source>
</reference>
<evidence type="ECO:0000313" key="3">
    <source>
        <dbReference type="Proteomes" id="UP001500689"/>
    </source>
</evidence>
<gene>
    <name evidence="2" type="ORF">GCM10022222_33740</name>
</gene>
<comment type="caution">
    <text evidence="2">The sequence shown here is derived from an EMBL/GenBank/DDBJ whole genome shotgun (WGS) entry which is preliminary data.</text>
</comment>
<dbReference type="InterPro" id="IPR029063">
    <property type="entry name" value="SAM-dependent_MTases_sf"/>
</dbReference>
<name>A0ABP6W9X2_9PSEU</name>
<dbReference type="Pfam" id="PF13649">
    <property type="entry name" value="Methyltransf_25"/>
    <property type="match status" value="1"/>
</dbReference>
<keyword evidence="2" id="KW-0808">Transferase</keyword>
<dbReference type="InterPro" id="IPR041698">
    <property type="entry name" value="Methyltransf_25"/>
</dbReference>
<organism evidence="2 3">
    <name type="scientific">Amycolatopsis ultiminotia</name>
    <dbReference type="NCBI Taxonomy" id="543629"/>
    <lineage>
        <taxon>Bacteria</taxon>
        <taxon>Bacillati</taxon>
        <taxon>Actinomycetota</taxon>
        <taxon>Actinomycetes</taxon>
        <taxon>Pseudonocardiales</taxon>
        <taxon>Pseudonocardiaceae</taxon>
        <taxon>Amycolatopsis</taxon>
    </lineage>
</organism>
<feature type="domain" description="Methyltransferase" evidence="1">
    <location>
        <begin position="52"/>
        <end position="138"/>
    </location>
</feature>
<dbReference type="SUPFAM" id="SSF53335">
    <property type="entry name" value="S-adenosyl-L-methionine-dependent methyltransferases"/>
    <property type="match status" value="1"/>
</dbReference>
<evidence type="ECO:0000313" key="2">
    <source>
        <dbReference type="EMBL" id="GAA3547367.1"/>
    </source>
</evidence>
<accession>A0ABP6W9X2</accession>
<protein>
    <submittedName>
        <fullName evidence="2">Class I SAM-dependent methyltransferase</fullName>
    </submittedName>
</protein>
<sequence length="212" mass="22842">MSCTDFDPALTGDAQVLQLDDWRVVPLQIGRWHRPAGRGDRWLLDRCHGHTLDLGCGPGRLVAALVTRGIPVLGLDNSAVAIAHCRARGAPAVHGDLFEALPDEGRWHTVLLADGNVGIGGDPVRLLRRAGGLLTAGGRLLVETTLSGHELWRGNARLFDRARGHVGHWFPWALLGLPALPAVSAAAGLRVHEVHYDRDRCFADLRPSAEAA</sequence>
<dbReference type="GO" id="GO:0008168">
    <property type="term" value="F:methyltransferase activity"/>
    <property type="evidence" value="ECO:0007669"/>
    <property type="project" value="UniProtKB-KW"/>
</dbReference>
<dbReference type="CDD" id="cd02440">
    <property type="entry name" value="AdoMet_MTases"/>
    <property type="match status" value="1"/>
</dbReference>
<dbReference type="EMBL" id="BAAAZN010000006">
    <property type="protein sequence ID" value="GAA3547367.1"/>
    <property type="molecule type" value="Genomic_DNA"/>
</dbReference>
<dbReference type="GO" id="GO:0032259">
    <property type="term" value="P:methylation"/>
    <property type="evidence" value="ECO:0007669"/>
    <property type="project" value="UniProtKB-KW"/>
</dbReference>
<dbReference type="RefSeq" id="WP_344860724.1">
    <property type="nucleotide sequence ID" value="NZ_BAAAZN010000006.1"/>
</dbReference>
<keyword evidence="3" id="KW-1185">Reference proteome</keyword>